<keyword evidence="3" id="KW-1185">Reference proteome</keyword>
<evidence type="ECO:0000256" key="1">
    <source>
        <dbReference type="SAM" id="MobiDB-lite"/>
    </source>
</evidence>
<dbReference type="RefSeq" id="WP_138687968.1">
    <property type="nucleotide sequence ID" value="NZ_JBHSAZ010000013.1"/>
</dbReference>
<accession>A0A5S4H1A1</accession>
<dbReference type="EMBL" id="VCKX01000005">
    <property type="protein sequence ID" value="TMR39003.1"/>
    <property type="molecule type" value="Genomic_DNA"/>
</dbReference>
<sequence length="264" mass="27617">MDTTGATVLSRFSALLLRSPTHRWTPKRVPGGRGGGLPHHAADQQAGGHRPQRPGSAGHHDQLGGHLKLEQHVLTALPGDLLDLAGRRVPEDPPAGERPGRSEGEEREVQVAGDPDLERHVVQMVFRADLLEHLVAVPGDGRVAEAQGAGGEAVPALDPEDGAVVVAGPASVRAQLGGRILAEAVDDVRDPVAAGADLAVRQCPQVRARHAGHGRHGLARVGRRVASDEMDAAVAHACPPRRPAGTEQGSRVPRSSIFRRTGAA</sequence>
<feature type="compositionally biased region" description="Basic and acidic residues" evidence="1">
    <location>
        <begin position="98"/>
        <end position="109"/>
    </location>
</feature>
<name>A0A5S4H1A1_9ACTN</name>
<evidence type="ECO:0000313" key="3">
    <source>
        <dbReference type="Proteomes" id="UP000306628"/>
    </source>
</evidence>
<proteinExistence type="predicted"/>
<feature type="region of interest" description="Disordered" evidence="1">
    <location>
        <begin position="21"/>
        <end position="63"/>
    </location>
</feature>
<protein>
    <submittedName>
        <fullName evidence="2">Uncharacterized protein</fullName>
    </submittedName>
</protein>
<feature type="region of interest" description="Disordered" evidence="1">
    <location>
        <begin position="239"/>
        <end position="264"/>
    </location>
</feature>
<reference evidence="2 3" key="1">
    <citation type="submission" date="2019-05" db="EMBL/GenBank/DDBJ databases">
        <title>Draft genome sequence of Nonomuraea zeae DSM 100528.</title>
        <authorList>
            <person name="Saricaoglu S."/>
            <person name="Isik K."/>
        </authorList>
    </citation>
    <scope>NUCLEOTIDE SEQUENCE [LARGE SCALE GENOMIC DNA]</scope>
    <source>
        <strain evidence="2 3">DSM 100528</strain>
    </source>
</reference>
<organism evidence="2 3">
    <name type="scientific">Nonomuraea zeae</name>
    <dbReference type="NCBI Taxonomy" id="1642303"/>
    <lineage>
        <taxon>Bacteria</taxon>
        <taxon>Bacillati</taxon>
        <taxon>Actinomycetota</taxon>
        <taxon>Actinomycetes</taxon>
        <taxon>Streptosporangiales</taxon>
        <taxon>Streptosporangiaceae</taxon>
        <taxon>Nonomuraea</taxon>
    </lineage>
</organism>
<gene>
    <name evidence="2" type="ORF">ETD85_02675</name>
</gene>
<feature type="region of interest" description="Disordered" evidence="1">
    <location>
        <begin position="84"/>
        <end position="114"/>
    </location>
</feature>
<dbReference type="AlphaFoldDB" id="A0A5S4H1A1"/>
<evidence type="ECO:0000313" key="2">
    <source>
        <dbReference type="EMBL" id="TMR39003.1"/>
    </source>
</evidence>
<comment type="caution">
    <text evidence="2">The sequence shown here is derived from an EMBL/GenBank/DDBJ whole genome shotgun (WGS) entry which is preliminary data.</text>
</comment>
<dbReference type="Proteomes" id="UP000306628">
    <property type="component" value="Unassembled WGS sequence"/>
</dbReference>